<feature type="domain" description="Arginosuccinate synthase C-terminal" evidence="12">
    <location>
        <begin position="173"/>
        <end position="390"/>
    </location>
</feature>
<comment type="caution">
    <text evidence="10">Lacks conserved residue(s) required for the propagation of feature annotation.</text>
</comment>
<feature type="domain" description="Arginosuccinate synthase-like N-terminal" evidence="11">
    <location>
        <begin position="5"/>
        <end position="164"/>
    </location>
</feature>
<feature type="binding site" evidence="10">
    <location>
        <position position="174"/>
    </location>
    <ligand>
        <name>L-citrulline</name>
        <dbReference type="ChEBI" id="CHEBI:57743"/>
    </ligand>
</feature>
<dbReference type="Gene3D" id="3.40.50.620">
    <property type="entry name" value="HUPs"/>
    <property type="match status" value="1"/>
</dbReference>
<dbReference type="FunFam" id="3.40.50.620:FF:000038">
    <property type="entry name" value="Argininosuccinate synthase"/>
    <property type="match status" value="1"/>
</dbReference>
<dbReference type="EMBL" id="JABBPK010000001">
    <property type="protein sequence ID" value="NMO78808.1"/>
    <property type="molecule type" value="Genomic_DNA"/>
</dbReference>
<feature type="binding site" evidence="10">
    <location>
        <position position="118"/>
    </location>
    <ligand>
        <name>L-aspartate</name>
        <dbReference type="ChEBI" id="CHEBI:29991"/>
    </ligand>
</feature>
<evidence type="ECO:0000256" key="4">
    <source>
        <dbReference type="ARBA" id="ARBA00022490"/>
    </source>
</evidence>
<evidence type="ECO:0000259" key="11">
    <source>
        <dbReference type="Pfam" id="PF00764"/>
    </source>
</evidence>
<dbReference type="PROSITE" id="PS00565">
    <property type="entry name" value="ARGININOSUCCIN_SYN_2"/>
    <property type="match status" value="1"/>
</dbReference>
<comment type="subunit">
    <text evidence="2 10">Homotetramer.</text>
</comment>
<dbReference type="PANTHER" id="PTHR11587:SF2">
    <property type="entry name" value="ARGININOSUCCINATE SYNTHASE"/>
    <property type="match status" value="1"/>
</dbReference>
<sequence length="402" mass="44343">MANPKVVLAYSGGLDTSVAIKWLQDQNYDVVACCLDVGEGKDLNFIQQKALSVGAVQSYVIDAKEEFAQDFALTAMQAHTLYEGKYPLVSALSRPLISKKLVEVAEKENAIAVAHGCTGKGNDQVRFEVSIQALNPNLKVLAPVREWGWSREEEIAYAKEKNIPIPVNLDSPFSIDQNLWGRSNECGILEDPWAAPPEEAYDLTVSLENAPDQADIIEIEFKEGVPVSIDGISYSLSGLILELNKIAGKHGVGRIDHVENRLVGIKSREVYECPGALTLIKAHKELEDITLVKEVAHFKPVIEKKITEVIYEGLWFSPITKALQAFLQETQKNVTGTVRVKLFKGHAIVEGRKSPNSLYDEKLATYTSDDEFDHAAAVGFIKLWGLPTKVQSIVENGKKVTV</sequence>
<organism evidence="13 14">
    <name type="scientific">Niallia alba</name>
    <dbReference type="NCBI Taxonomy" id="2729105"/>
    <lineage>
        <taxon>Bacteria</taxon>
        <taxon>Bacillati</taxon>
        <taxon>Bacillota</taxon>
        <taxon>Bacilli</taxon>
        <taxon>Bacillales</taxon>
        <taxon>Bacillaceae</taxon>
        <taxon>Niallia</taxon>
    </lineage>
</organism>
<dbReference type="GO" id="GO:0000050">
    <property type="term" value="P:urea cycle"/>
    <property type="evidence" value="ECO:0007669"/>
    <property type="project" value="TreeGrafter"/>
</dbReference>
<dbReference type="GO" id="GO:0005737">
    <property type="term" value="C:cytoplasm"/>
    <property type="evidence" value="ECO:0007669"/>
    <property type="project" value="UniProtKB-SubCell"/>
</dbReference>
<evidence type="ECO:0000256" key="1">
    <source>
        <dbReference type="ARBA" id="ARBA00004967"/>
    </source>
</evidence>
<protein>
    <recommendedName>
        <fullName evidence="3 10">Argininosuccinate synthase</fullName>
        <ecNumber evidence="3 10">6.3.4.5</ecNumber>
    </recommendedName>
    <alternativeName>
        <fullName evidence="10">Citrulline--aspartate ligase</fullName>
    </alternativeName>
</protein>
<evidence type="ECO:0000313" key="13">
    <source>
        <dbReference type="EMBL" id="NMO78808.1"/>
    </source>
</evidence>
<dbReference type="InterPro" id="IPR048268">
    <property type="entry name" value="Arginosuc_syn_C"/>
</dbReference>
<dbReference type="NCBIfam" id="TIGR00032">
    <property type="entry name" value="argG"/>
    <property type="match status" value="1"/>
</dbReference>
<dbReference type="Proteomes" id="UP000588491">
    <property type="component" value="Unassembled WGS sequence"/>
</dbReference>
<name>A0A7Y0KB06_9BACI</name>
<feature type="binding site" evidence="10">
    <location>
        <position position="123"/>
    </location>
    <ligand>
        <name>L-aspartate</name>
        <dbReference type="ChEBI" id="CHEBI:29991"/>
    </ligand>
</feature>
<gene>
    <name evidence="10" type="primary">argG</name>
    <name evidence="13" type="ORF">HHU08_17650</name>
</gene>
<dbReference type="GO" id="GO:0004055">
    <property type="term" value="F:argininosuccinate synthase activity"/>
    <property type="evidence" value="ECO:0007669"/>
    <property type="project" value="UniProtKB-UniRule"/>
</dbReference>
<feature type="binding site" evidence="10">
    <location>
        <position position="271"/>
    </location>
    <ligand>
        <name>L-citrulline</name>
        <dbReference type="ChEBI" id="CHEBI:57743"/>
    </ligand>
</feature>
<dbReference type="Pfam" id="PF20979">
    <property type="entry name" value="Arginosuc_syn_C"/>
    <property type="match status" value="1"/>
</dbReference>
<keyword evidence="5 10" id="KW-0055">Arginine biosynthesis</keyword>
<dbReference type="Gene3D" id="1.20.5.470">
    <property type="entry name" value="Single helix bin"/>
    <property type="match status" value="1"/>
</dbReference>
<dbReference type="GO" id="GO:0006526">
    <property type="term" value="P:L-arginine biosynthetic process"/>
    <property type="evidence" value="ECO:0007669"/>
    <property type="project" value="UniProtKB-UniRule"/>
</dbReference>
<feature type="binding site" evidence="10">
    <location>
        <begin position="9"/>
        <end position="17"/>
    </location>
    <ligand>
        <name>ATP</name>
        <dbReference type="ChEBI" id="CHEBI:30616"/>
    </ligand>
</feature>
<dbReference type="InterPro" id="IPR018223">
    <property type="entry name" value="Arginosuc_synth_CS"/>
</dbReference>
<evidence type="ECO:0000256" key="10">
    <source>
        <dbReference type="HAMAP-Rule" id="MF_00005"/>
    </source>
</evidence>
<keyword evidence="4 10" id="KW-0963">Cytoplasm</keyword>
<keyword evidence="14" id="KW-1185">Reference proteome</keyword>
<feature type="binding site" evidence="10">
    <location>
        <position position="122"/>
    </location>
    <ligand>
        <name>L-citrulline</name>
        <dbReference type="ChEBI" id="CHEBI:57743"/>
    </ligand>
</feature>
<dbReference type="InterPro" id="IPR048267">
    <property type="entry name" value="Arginosuc_syn_N"/>
</dbReference>
<dbReference type="RefSeq" id="WP_016202797.1">
    <property type="nucleotide sequence ID" value="NZ_JABBPK010000001.1"/>
</dbReference>
<proteinExistence type="inferred from homology"/>
<keyword evidence="9 10" id="KW-0067">ATP-binding</keyword>
<dbReference type="PANTHER" id="PTHR11587">
    <property type="entry name" value="ARGININOSUCCINATE SYNTHASE"/>
    <property type="match status" value="1"/>
</dbReference>
<dbReference type="Gene3D" id="3.90.1260.10">
    <property type="entry name" value="Argininosuccinate synthetase, chain A, domain 2"/>
    <property type="match status" value="1"/>
</dbReference>
<evidence type="ECO:0000256" key="9">
    <source>
        <dbReference type="ARBA" id="ARBA00022840"/>
    </source>
</evidence>
<dbReference type="InterPro" id="IPR001518">
    <property type="entry name" value="Arginosuc_synth"/>
</dbReference>
<feature type="binding site" evidence="10">
    <location>
        <position position="116"/>
    </location>
    <ligand>
        <name>ATP</name>
        <dbReference type="ChEBI" id="CHEBI:30616"/>
    </ligand>
</feature>
<feature type="binding site" evidence="10">
    <location>
        <position position="259"/>
    </location>
    <ligand>
        <name>L-citrulline</name>
        <dbReference type="ChEBI" id="CHEBI:57743"/>
    </ligand>
</feature>
<dbReference type="NCBIfam" id="NF001770">
    <property type="entry name" value="PRK00509.1"/>
    <property type="match status" value="1"/>
</dbReference>
<dbReference type="FunFam" id="3.90.1260.10:FF:000007">
    <property type="entry name" value="Argininosuccinate synthase"/>
    <property type="match status" value="1"/>
</dbReference>
<dbReference type="CDD" id="cd01999">
    <property type="entry name" value="ASS"/>
    <property type="match status" value="1"/>
</dbReference>
<feature type="binding site" evidence="10">
    <location>
        <position position="122"/>
    </location>
    <ligand>
        <name>L-aspartate</name>
        <dbReference type="ChEBI" id="CHEBI:29991"/>
    </ligand>
</feature>
<dbReference type="HAMAP" id="MF_00005">
    <property type="entry name" value="Arg_succ_synth_type1"/>
    <property type="match status" value="1"/>
</dbReference>
<evidence type="ECO:0000256" key="5">
    <source>
        <dbReference type="ARBA" id="ARBA00022571"/>
    </source>
</evidence>
<dbReference type="Pfam" id="PF00764">
    <property type="entry name" value="Arginosuc_synth"/>
    <property type="match status" value="1"/>
</dbReference>
<dbReference type="FunFam" id="1.20.5.470:FF:000002">
    <property type="entry name" value="Argininosuccinate synthase"/>
    <property type="match status" value="1"/>
</dbReference>
<comment type="caution">
    <text evidence="13">The sequence shown here is derived from an EMBL/GenBank/DDBJ whole genome shotgun (WGS) entry which is preliminary data.</text>
</comment>
<dbReference type="UniPathway" id="UPA00068">
    <property type="reaction ID" value="UER00113"/>
</dbReference>
<evidence type="ECO:0000256" key="3">
    <source>
        <dbReference type="ARBA" id="ARBA00012286"/>
    </source>
</evidence>
<keyword evidence="7 10" id="KW-0028">Amino-acid biosynthesis</keyword>
<evidence type="ECO:0000256" key="8">
    <source>
        <dbReference type="ARBA" id="ARBA00022741"/>
    </source>
</evidence>
<dbReference type="InterPro" id="IPR014729">
    <property type="entry name" value="Rossmann-like_a/b/a_fold"/>
</dbReference>
<dbReference type="InterPro" id="IPR023434">
    <property type="entry name" value="Arginosuc_synth_type_1_subfam"/>
</dbReference>
<dbReference type="AlphaFoldDB" id="A0A7Y0KB06"/>
<feature type="binding site" evidence="10">
    <location>
        <position position="86"/>
    </location>
    <ligand>
        <name>L-citrulline</name>
        <dbReference type="ChEBI" id="CHEBI:57743"/>
    </ligand>
</feature>
<evidence type="ECO:0000256" key="7">
    <source>
        <dbReference type="ARBA" id="ARBA00022605"/>
    </source>
</evidence>
<feature type="binding site" evidence="10">
    <location>
        <position position="183"/>
    </location>
    <ligand>
        <name>L-citrulline</name>
        <dbReference type="ChEBI" id="CHEBI:57743"/>
    </ligand>
</feature>
<dbReference type="GO" id="GO:0000053">
    <property type="term" value="P:argininosuccinate metabolic process"/>
    <property type="evidence" value="ECO:0007669"/>
    <property type="project" value="TreeGrafter"/>
</dbReference>
<accession>A0A7Y0KB06</accession>
<evidence type="ECO:0000259" key="12">
    <source>
        <dbReference type="Pfam" id="PF20979"/>
    </source>
</evidence>
<dbReference type="InterPro" id="IPR024074">
    <property type="entry name" value="AS_cat/multimer_dom_body"/>
</dbReference>
<dbReference type="GO" id="GO:0005524">
    <property type="term" value="F:ATP binding"/>
    <property type="evidence" value="ECO:0007669"/>
    <property type="project" value="UniProtKB-UniRule"/>
</dbReference>
<reference evidence="13 14" key="1">
    <citation type="submission" date="2020-04" db="EMBL/GenBank/DDBJ databases">
        <title>Bacillus sp. UniB3 isolated from commercial digestive syrup.</title>
        <authorList>
            <person name="Thorat V."/>
            <person name="Kirdat K."/>
            <person name="Tiwarekar B."/>
            <person name="Yadav A."/>
        </authorList>
    </citation>
    <scope>NUCLEOTIDE SEQUENCE [LARGE SCALE GENOMIC DNA]</scope>
    <source>
        <strain evidence="13 14">UniB3</strain>
    </source>
</reference>
<evidence type="ECO:0000313" key="14">
    <source>
        <dbReference type="Proteomes" id="UP000588491"/>
    </source>
</evidence>
<evidence type="ECO:0000256" key="2">
    <source>
        <dbReference type="ARBA" id="ARBA00011881"/>
    </source>
</evidence>
<dbReference type="SUPFAM" id="SSF69864">
    <property type="entry name" value="Argininosuccinate synthetase, C-terminal domain"/>
    <property type="match status" value="1"/>
</dbReference>
<comment type="similarity">
    <text evidence="10">Belongs to the argininosuccinate synthase family. Type 1 subfamily.</text>
</comment>
<keyword evidence="6 10" id="KW-0436">Ligase</keyword>
<dbReference type="EC" id="6.3.4.5" evidence="3 10"/>
<comment type="catalytic activity">
    <reaction evidence="10">
        <text>L-citrulline + L-aspartate + ATP = 2-(N(omega)-L-arginino)succinate + AMP + diphosphate + H(+)</text>
        <dbReference type="Rhea" id="RHEA:10932"/>
        <dbReference type="ChEBI" id="CHEBI:15378"/>
        <dbReference type="ChEBI" id="CHEBI:29991"/>
        <dbReference type="ChEBI" id="CHEBI:30616"/>
        <dbReference type="ChEBI" id="CHEBI:33019"/>
        <dbReference type="ChEBI" id="CHEBI:57472"/>
        <dbReference type="ChEBI" id="CHEBI:57743"/>
        <dbReference type="ChEBI" id="CHEBI:456215"/>
        <dbReference type="EC" id="6.3.4.5"/>
    </reaction>
</comment>
<dbReference type="PROSITE" id="PS00564">
    <property type="entry name" value="ARGININOSUCCIN_SYN_1"/>
    <property type="match status" value="1"/>
</dbReference>
<keyword evidence="8 10" id="KW-0547">Nucleotide-binding</keyword>
<dbReference type="SUPFAM" id="SSF52402">
    <property type="entry name" value="Adenine nucleotide alpha hydrolases-like"/>
    <property type="match status" value="1"/>
</dbReference>
<feature type="binding site" evidence="10">
    <location>
        <position position="126"/>
    </location>
    <ligand>
        <name>L-citrulline</name>
        <dbReference type="ChEBI" id="CHEBI:57743"/>
    </ligand>
</feature>
<comment type="pathway">
    <text evidence="1 10">Amino-acid biosynthesis; L-arginine biosynthesis; L-arginine from L-ornithine and carbamoyl phosphate: step 2/3.</text>
</comment>
<evidence type="ECO:0000256" key="6">
    <source>
        <dbReference type="ARBA" id="ARBA00022598"/>
    </source>
</evidence>
<comment type="subcellular location">
    <subcellularLocation>
        <location evidence="10">Cytoplasm</location>
    </subcellularLocation>
</comment>